<protein>
    <submittedName>
        <fullName evidence="2">Uncharacterized protein</fullName>
    </submittedName>
</protein>
<dbReference type="Proteomes" id="UP001152622">
    <property type="component" value="Chromosome 12"/>
</dbReference>
<feature type="compositionally biased region" description="Basic and acidic residues" evidence="1">
    <location>
        <begin position="1"/>
        <end position="16"/>
    </location>
</feature>
<evidence type="ECO:0000256" key="1">
    <source>
        <dbReference type="SAM" id="MobiDB-lite"/>
    </source>
</evidence>
<name>A0A9Q1EVR5_SYNKA</name>
<keyword evidence="3" id="KW-1185">Reference proteome</keyword>
<dbReference type="AlphaFoldDB" id="A0A9Q1EVR5"/>
<gene>
    <name evidence="2" type="ORF">SKAU_G00300800</name>
</gene>
<accession>A0A9Q1EVR5</accession>
<proteinExistence type="predicted"/>
<comment type="caution">
    <text evidence="2">The sequence shown here is derived from an EMBL/GenBank/DDBJ whole genome shotgun (WGS) entry which is preliminary data.</text>
</comment>
<dbReference type="EMBL" id="JAINUF010000012">
    <property type="protein sequence ID" value="KAJ8345887.1"/>
    <property type="molecule type" value="Genomic_DNA"/>
</dbReference>
<organism evidence="2 3">
    <name type="scientific">Synaphobranchus kaupii</name>
    <name type="common">Kaup's arrowtooth eel</name>
    <dbReference type="NCBI Taxonomy" id="118154"/>
    <lineage>
        <taxon>Eukaryota</taxon>
        <taxon>Metazoa</taxon>
        <taxon>Chordata</taxon>
        <taxon>Craniata</taxon>
        <taxon>Vertebrata</taxon>
        <taxon>Euteleostomi</taxon>
        <taxon>Actinopterygii</taxon>
        <taxon>Neopterygii</taxon>
        <taxon>Teleostei</taxon>
        <taxon>Anguilliformes</taxon>
        <taxon>Synaphobranchidae</taxon>
        <taxon>Synaphobranchus</taxon>
    </lineage>
</organism>
<sequence length="79" mass="8972">MRRDTRSSRASPHELWRANSAHPSAHLRSGSAFNQPRITGFLVSSVFFSTWQKTVPRSSFLNCAHRGSQRPRLIPLQTP</sequence>
<reference evidence="2" key="1">
    <citation type="journal article" date="2023" name="Science">
        <title>Genome structures resolve the early diversification of teleost fishes.</title>
        <authorList>
            <person name="Parey E."/>
            <person name="Louis A."/>
            <person name="Montfort J."/>
            <person name="Bouchez O."/>
            <person name="Roques C."/>
            <person name="Iampietro C."/>
            <person name="Lluch J."/>
            <person name="Castinel A."/>
            <person name="Donnadieu C."/>
            <person name="Desvignes T."/>
            <person name="Floi Bucao C."/>
            <person name="Jouanno E."/>
            <person name="Wen M."/>
            <person name="Mejri S."/>
            <person name="Dirks R."/>
            <person name="Jansen H."/>
            <person name="Henkel C."/>
            <person name="Chen W.J."/>
            <person name="Zahm M."/>
            <person name="Cabau C."/>
            <person name="Klopp C."/>
            <person name="Thompson A.W."/>
            <person name="Robinson-Rechavi M."/>
            <person name="Braasch I."/>
            <person name="Lecointre G."/>
            <person name="Bobe J."/>
            <person name="Postlethwait J.H."/>
            <person name="Berthelot C."/>
            <person name="Roest Crollius H."/>
            <person name="Guiguen Y."/>
        </authorList>
    </citation>
    <scope>NUCLEOTIDE SEQUENCE</scope>
    <source>
        <strain evidence="2">WJC10195</strain>
    </source>
</reference>
<evidence type="ECO:0000313" key="2">
    <source>
        <dbReference type="EMBL" id="KAJ8345887.1"/>
    </source>
</evidence>
<feature type="region of interest" description="Disordered" evidence="1">
    <location>
        <begin position="1"/>
        <end position="31"/>
    </location>
</feature>
<evidence type="ECO:0000313" key="3">
    <source>
        <dbReference type="Proteomes" id="UP001152622"/>
    </source>
</evidence>